<evidence type="ECO:0000313" key="2">
    <source>
        <dbReference type="Proteomes" id="UP000078576"/>
    </source>
</evidence>
<accession>A0A194UY25</accession>
<name>A0A194UY25_CYTMA</name>
<dbReference type="Proteomes" id="UP000078576">
    <property type="component" value="Unassembled WGS sequence"/>
</dbReference>
<dbReference type="AlphaFoldDB" id="A0A194UY25"/>
<protein>
    <submittedName>
        <fullName evidence="1">Uncharacterized protein</fullName>
    </submittedName>
</protein>
<gene>
    <name evidence="1" type="ORF">VP1G_10865</name>
</gene>
<sequence length="63" mass="6974">MACKGQGRVVVAVHRGDSPDDVPLAGSIVIYELLVAFDVNEVTLVTMWVAQNEWRESSWISNN</sequence>
<organism evidence="1 2">
    <name type="scientific">Cytospora mali</name>
    <name type="common">Apple Valsa canker fungus</name>
    <name type="synonym">Valsa mali</name>
    <dbReference type="NCBI Taxonomy" id="578113"/>
    <lineage>
        <taxon>Eukaryota</taxon>
        <taxon>Fungi</taxon>
        <taxon>Dikarya</taxon>
        <taxon>Ascomycota</taxon>
        <taxon>Pezizomycotina</taxon>
        <taxon>Sordariomycetes</taxon>
        <taxon>Sordariomycetidae</taxon>
        <taxon>Diaporthales</taxon>
        <taxon>Cytosporaceae</taxon>
        <taxon>Cytospora</taxon>
    </lineage>
</organism>
<keyword evidence="2" id="KW-1185">Reference proteome</keyword>
<reference evidence="2" key="1">
    <citation type="submission" date="2014-12" db="EMBL/GenBank/DDBJ databases">
        <title>Genome Sequence of Valsa Canker Pathogens Uncovers a Specific Adaption of Colonization on Woody Bark.</title>
        <authorList>
            <person name="Yin Z."/>
            <person name="Liu H."/>
            <person name="Gao X."/>
            <person name="Li Z."/>
            <person name="Song N."/>
            <person name="Ke X."/>
            <person name="Dai Q."/>
            <person name="Wu Y."/>
            <person name="Sun Y."/>
            <person name="Xu J.-R."/>
            <person name="Kang Z.K."/>
            <person name="Wang L."/>
            <person name="Huang L."/>
        </authorList>
    </citation>
    <scope>NUCLEOTIDE SEQUENCE [LARGE SCALE GENOMIC DNA]</scope>
    <source>
        <strain evidence="2">SXYL134</strain>
    </source>
</reference>
<evidence type="ECO:0000313" key="1">
    <source>
        <dbReference type="EMBL" id="KUI56553.1"/>
    </source>
</evidence>
<dbReference type="EMBL" id="KN714690">
    <property type="protein sequence ID" value="KUI56553.1"/>
    <property type="molecule type" value="Genomic_DNA"/>
</dbReference>
<proteinExistence type="predicted"/>